<dbReference type="AlphaFoldDB" id="A0A1M5SVF7"/>
<dbReference type="OrthoDB" id="8249483at2"/>
<protein>
    <submittedName>
        <fullName evidence="2">Uncharacterized protein</fullName>
    </submittedName>
</protein>
<keyword evidence="1" id="KW-1133">Transmembrane helix</keyword>
<keyword evidence="1" id="KW-0472">Membrane</keyword>
<dbReference type="Proteomes" id="UP000190675">
    <property type="component" value="Chromosome I"/>
</dbReference>
<accession>A0A1M5SVF7</accession>
<sequence>MAIAEQRRFKTVKGEVRHRDATILLGYSIFALVLLIAIYFGSMSSGIAPGDLASMAVFP</sequence>
<reference evidence="2 3" key="1">
    <citation type="submission" date="2016-11" db="EMBL/GenBank/DDBJ databases">
        <authorList>
            <person name="Jaros S."/>
            <person name="Januszkiewicz K."/>
            <person name="Wedrychowicz H."/>
        </authorList>
    </citation>
    <scope>NUCLEOTIDE SEQUENCE [LARGE SCALE GENOMIC DNA]</scope>
    <source>
        <strain evidence="2 3">GAS242</strain>
    </source>
</reference>
<keyword evidence="1" id="KW-0812">Transmembrane</keyword>
<organism evidence="2 3">
    <name type="scientific">Bradyrhizobium erythrophlei</name>
    <dbReference type="NCBI Taxonomy" id="1437360"/>
    <lineage>
        <taxon>Bacteria</taxon>
        <taxon>Pseudomonadati</taxon>
        <taxon>Pseudomonadota</taxon>
        <taxon>Alphaproteobacteria</taxon>
        <taxon>Hyphomicrobiales</taxon>
        <taxon>Nitrobacteraceae</taxon>
        <taxon>Bradyrhizobium</taxon>
    </lineage>
</organism>
<evidence type="ECO:0000313" key="3">
    <source>
        <dbReference type="Proteomes" id="UP000190675"/>
    </source>
</evidence>
<proteinExistence type="predicted"/>
<name>A0A1M5SVF7_9BRAD</name>
<dbReference type="RefSeq" id="WP_079570518.1">
    <property type="nucleotide sequence ID" value="NZ_LT670818.1"/>
</dbReference>
<gene>
    <name evidence="2" type="ORF">SAMN05444169_7400</name>
</gene>
<evidence type="ECO:0000256" key="1">
    <source>
        <dbReference type="SAM" id="Phobius"/>
    </source>
</evidence>
<dbReference type="EMBL" id="LT670818">
    <property type="protein sequence ID" value="SHH42469.1"/>
    <property type="molecule type" value="Genomic_DNA"/>
</dbReference>
<feature type="transmembrane region" description="Helical" evidence="1">
    <location>
        <begin position="21"/>
        <end position="40"/>
    </location>
</feature>
<evidence type="ECO:0000313" key="2">
    <source>
        <dbReference type="EMBL" id="SHH42469.1"/>
    </source>
</evidence>